<feature type="compositionally biased region" description="Polar residues" evidence="1">
    <location>
        <begin position="328"/>
        <end position="338"/>
    </location>
</feature>
<feature type="compositionally biased region" description="Low complexity" evidence="1">
    <location>
        <begin position="339"/>
        <end position="374"/>
    </location>
</feature>
<dbReference type="Proteomes" id="UP000823405">
    <property type="component" value="Unassembled WGS sequence"/>
</dbReference>
<evidence type="ECO:0000256" key="1">
    <source>
        <dbReference type="SAM" id="MobiDB-lite"/>
    </source>
</evidence>
<feature type="compositionally biased region" description="Low complexity" evidence="1">
    <location>
        <begin position="781"/>
        <end position="796"/>
    </location>
</feature>
<dbReference type="EMBL" id="JAAAIN010000044">
    <property type="protein sequence ID" value="KAG0322026.1"/>
    <property type="molecule type" value="Genomic_DNA"/>
</dbReference>
<feature type="region of interest" description="Disordered" evidence="1">
    <location>
        <begin position="764"/>
        <end position="803"/>
    </location>
</feature>
<feature type="compositionally biased region" description="Basic and acidic residues" evidence="1">
    <location>
        <begin position="203"/>
        <end position="217"/>
    </location>
</feature>
<feature type="region of interest" description="Disordered" evidence="1">
    <location>
        <begin position="323"/>
        <end position="406"/>
    </location>
</feature>
<feature type="region of interest" description="Disordered" evidence="1">
    <location>
        <begin position="191"/>
        <end position="238"/>
    </location>
</feature>
<sequence>MRGLDSSSSDEDLDDDDDDTTSEEQSESDSDRRRIPPQQHLPVSVKRRKVSIDEDYGRLQPLQLRDEIETRPTNIPLLSACRKRTFEDAIELTRPLGNDPSVEHAGWLGSIKRRKIHHFPTRWTSSLSPSPYIKLLAMRDFWDVMMTRLDLSWLNLWTASGSNSRTLRGFGGANEMEDDGDDELGKIRSPMESEAEADEMDTEKDSADRSSDSKDNSDTTTAAGLENHQLAAPDRPQPARIWSLKSDAKDGISAETAASPWSMCLMSRTKKRTVVQHPSAALFLRGLWEEEEHCRRQKQMIPEGVHKPLRSKVLNRKPLVRTGAAAATNVSSPTSKPQGLSTGSGSSSNLEEDSSSVSLSSSEISTSTSPVGSSAGQGDSSDRQKSKEESDVQSATNSNAGDQNMFLRKKYGPTAALRSNALSEGYDLNEYKPWKDATITPHRGCIQTLRQMRCTMLEPWPAEESRAKDECSRILHVMREQLNVVINLQIHMRSMIKTAPQQMSFLLSIRHPGQISIELLNALYGPQFMQTNAFRSIEQLLWGKSHSWKAGESSPSLSSSSLLHHRPPSQLTRYTSPSSSSYSQQHQYQQRQQYAEHPYHHHSSHHDMGDEHDSMFDGADDVHHYQEHHYQDHGDHDEDYEHRHPQYHQRHDHEQEPEFDHEHEQSVYHGNSQYPYYDQHYHQQEQHHPSSPQQLRYDGEYHSSSLRYTRTVMEDVSECEFEDEFDEPPYQDPLLDIEPISHCEGETVVVMEKQGKSRVTVSMSMDGGYESGGDVSEGEIESLAISSSSSSSSASLTARSFLR</sequence>
<feature type="compositionally biased region" description="Low complexity" evidence="1">
    <location>
        <begin position="553"/>
        <end position="593"/>
    </location>
</feature>
<feature type="region of interest" description="Disordered" evidence="1">
    <location>
        <begin position="553"/>
        <end position="666"/>
    </location>
</feature>
<feature type="compositionally biased region" description="Basic and acidic residues" evidence="1">
    <location>
        <begin position="605"/>
        <end position="666"/>
    </location>
</feature>
<evidence type="ECO:0000313" key="2">
    <source>
        <dbReference type="EMBL" id="KAG0322026.1"/>
    </source>
</evidence>
<dbReference type="PANTHER" id="PTHR34377:SF3">
    <property type="entry name" value="TETRATRICOPEPTIDE REPEAT (TPR)-LIKE SUPERFAMILY PROTEIN"/>
    <property type="match status" value="1"/>
</dbReference>
<comment type="caution">
    <text evidence="2">The sequence shown here is derived from an EMBL/GenBank/DDBJ whole genome shotgun (WGS) entry which is preliminary data.</text>
</comment>
<feature type="compositionally biased region" description="Polar residues" evidence="1">
    <location>
        <begin position="392"/>
        <end position="402"/>
    </location>
</feature>
<name>A0A9P6RML7_9FUNG</name>
<feature type="compositionally biased region" description="Acidic residues" evidence="1">
    <location>
        <begin position="8"/>
        <end position="28"/>
    </location>
</feature>
<protein>
    <submittedName>
        <fullName evidence="2">Uncharacterized protein</fullName>
    </submittedName>
</protein>
<feature type="region of interest" description="Disordered" evidence="1">
    <location>
        <begin position="167"/>
        <end position="186"/>
    </location>
</feature>
<feature type="compositionally biased region" description="Acidic residues" evidence="1">
    <location>
        <begin position="193"/>
        <end position="202"/>
    </location>
</feature>
<accession>A0A9P6RML7</accession>
<keyword evidence="3" id="KW-1185">Reference proteome</keyword>
<gene>
    <name evidence="2" type="ORF">BGZ97_009257</name>
</gene>
<organism evidence="2 3">
    <name type="scientific">Linnemannia gamsii</name>
    <dbReference type="NCBI Taxonomy" id="64522"/>
    <lineage>
        <taxon>Eukaryota</taxon>
        <taxon>Fungi</taxon>
        <taxon>Fungi incertae sedis</taxon>
        <taxon>Mucoromycota</taxon>
        <taxon>Mortierellomycotina</taxon>
        <taxon>Mortierellomycetes</taxon>
        <taxon>Mortierellales</taxon>
        <taxon>Mortierellaceae</taxon>
        <taxon>Linnemannia</taxon>
    </lineage>
</organism>
<dbReference type="AlphaFoldDB" id="A0A9P6RML7"/>
<evidence type="ECO:0000313" key="3">
    <source>
        <dbReference type="Proteomes" id="UP000823405"/>
    </source>
</evidence>
<proteinExistence type="predicted"/>
<dbReference type="OrthoDB" id="2398776at2759"/>
<reference evidence="2" key="1">
    <citation type="journal article" date="2020" name="Fungal Divers.">
        <title>Resolving the Mortierellaceae phylogeny through synthesis of multi-gene phylogenetics and phylogenomics.</title>
        <authorList>
            <person name="Vandepol N."/>
            <person name="Liber J."/>
            <person name="Desiro A."/>
            <person name="Na H."/>
            <person name="Kennedy M."/>
            <person name="Barry K."/>
            <person name="Grigoriev I.V."/>
            <person name="Miller A.N."/>
            <person name="O'Donnell K."/>
            <person name="Stajich J.E."/>
            <person name="Bonito G."/>
        </authorList>
    </citation>
    <scope>NUCLEOTIDE SEQUENCE</scope>
    <source>
        <strain evidence="2">NVP60</strain>
    </source>
</reference>
<dbReference type="PANTHER" id="PTHR34377">
    <property type="entry name" value="TETRATRICOPEPTIDE REPEAT (TPR)-LIKE SUPERFAMILY PROTEIN"/>
    <property type="match status" value="1"/>
</dbReference>
<feature type="compositionally biased region" description="Basic and acidic residues" evidence="1">
    <location>
        <begin position="380"/>
        <end position="390"/>
    </location>
</feature>
<feature type="region of interest" description="Disordered" evidence="1">
    <location>
        <begin position="1"/>
        <end position="47"/>
    </location>
</feature>